<name>X1UHQ1_9ZZZZ</name>
<evidence type="ECO:0000313" key="1">
    <source>
        <dbReference type="EMBL" id="GAJ16963.1"/>
    </source>
</evidence>
<sequence>TSAIITISGSTAEAVPATMVEEKVPLSLDILNREVLLVYAIDMNPQEPDAIAATNTATTASLSTTSRATIGTIADTNVLGAASKAIRAGGYVDGGVAFEDVSPETPTANALDYIGIVSTNDFFVQVQGFQNLATKQVEWRMWCARARVSADIYAALVQGETLSA</sequence>
<organism evidence="1">
    <name type="scientific">marine sediment metagenome</name>
    <dbReference type="NCBI Taxonomy" id="412755"/>
    <lineage>
        <taxon>unclassified sequences</taxon>
        <taxon>metagenomes</taxon>
        <taxon>ecological metagenomes</taxon>
    </lineage>
</organism>
<reference evidence="1" key="1">
    <citation type="journal article" date="2014" name="Front. Microbiol.">
        <title>High frequency of phylogenetically diverse reductive dehalogenase-homologous genes in deep subseafloor sedimentary metagenomes.</title>
        <authorList>
            <person name="Kawai M."/>
            <person name="Futagami T."/>
            <person name="Toyoda A."/>
            <person name="Takaki Y."/>
            <person name="Nishi S."/>
            <person name="Hori S."/>
            <person name="Arai W."/>
            <person name="Tsubouchi T."/>
            <person name="Morono Y."/>
            <person name="Uchiyama I."/>
            <person name="Ito T."/>
            <person name="Fujiyama A."/>
            <person name="Inagaki F."/>
            <person name="Takami H."/>
        </authorList>
    </citation>
    <scope>NUCLEOTIDE SEQUENCE</scope>
    <source>
        <strain evidence="1">Expedition CK06-06</strain>
    </source>
</reference>
<gene>
    <name evidence="1" type="ORF">S12H4_58006</name>
</gene>
<proteinExistence type="predicted"/>
<dbReference type="AlphaFoldDB" id="X1UHQ1"/>
<feature type="non-terminal residue" evidence="1">
    <location>
        <position position="1"/>
    </location>
</feature>
<comment type="caution">
    <text evidence="1">The sequence shown here is derived from an EMBL/GenBank/DDBJ whole genome shotgun (WGS) entry which is preliminary data.</text>
</comment>
<accession>X1UHQ1</accession>
<protein>
    <submittedName>
        <fullName evidence="1">Uncharacterized protein</fullName>
    </submittedName>
</protein>
<dbReference type="EMBL" id="BARW01037606">
    <property type="protein sequence ID" value="GAJ16963.1"/>
    <property type="molecule type" value="Genomic_DNA"/>
</dbReference>